<dbReference type="Proteomes" id="UP000002318">
    <property type="component" value="Chromosome"/>
</dbReference>
<dbReference type="InterPro" id="IPR001279">
    <property type="entry name" value="Metallo-B-lactamas"/>
</dbReference>
<organism evidence="2 3">
    <name type="scientific">Sediminispirochaeta smaragdinae (strain DSM 11293 / JCM 15392 / SEBR 4228)</name>
    <name type="common">Spirochaeta smaragdinae</name>
    <dbReference type="NCBI Taxonomy" id="573413"/>
    <lineage>
        <taxon>Bacteria</taxon>
        <taxon>Pseudomonadati</taxon>
        <taxon>Spirochaetota</taxon>
        <taxon>Spirochaetia</taxon>
        <taxon>Spirochaetales</taxon>
        <taxon>Spirochaetaceae</taxon>
        <taxon>Sediminispirochaeta</taxon>
    </lineage>
</organism>
<evidence type="ECO:0000313" key="2">
    <source>
        <dbReference type="EMBL" id="ADK79767.1"/>
    </source>
</evidence>
<protein>
    <submittedName>
        <fullName evidence="2">Beta-lactamase superfamily hydrolase</fullName>
    </submittedName>
</protein>
<reference evidence="3" key="1">
    <citation type="journal article" date="2010" name="Stand. Genomic Sci.">
        <title>Complete genome sequence of Spirochaeta smaragdinae type strain (SEBR 4228).</title>
        <authorList>
            <person name="Mavromatis K."/>
            <person name="Yasawong M."/>
            <person name="Chertkov O."/>
            <person name="Lapidus A."/>
            <person name="Lucas S."/>
            <person name="Nolan M."/>
            <person name="Del Rio T.G."/>
            <person name="Tice H."/>
            <person name="Cheng J.F."/>
            <person name="Pitluck S."/>
            <person name="Liolios K."/>
            <person name="Ivanova N."/>
            <person name="Tapia R."/>
            <person name="Han C."/>
            <person name="Bruce D."/>
            <person name="Goodwin L."/>
            <person name="Pati A."/>
            <person name="Chen A."/>
            <person name="Palaniappan K."/>
            <person name="Land M."/>
            <person name="Hauser L."/>
            <person name="Chang Y.J."/>
            <person name="Jeffries C.D."/>
            <person name="Detter J.C."/>
            <person name="Rohde M."/>
            <person name="Brambilla E."/>
            <person name="Spring S."/>
            <person name="Goker M."/>
            <person name="Sikorski J."/>
            <person name="Woyke T."/>
            <person name="Bristow J."/>
            <person name="Eisen J.A."/>
            <person name="Markowitz V."/>
            <person name="Hugenholtz P."/>
            <person name="Klenk H.P."/>
            <person name="Kyrpides N.C."/>
        </authorList>
    </citation>
    <scope>NUCLEOTIDE SEQUENCE [LARGE SCALE GENOMIC DNA]</scope>
    <source>
        <strain evidence="3">DSM 11293 / JCM 15392 / SEBR 4228</strain>
    </source>
</reference>
<dbReference type="GO" id="GO:0016787">
    <property type="term" value="F:hydrolase activity"/>
    <property type="evidence" value="ECO:0007669"/>
    <property type="project" value="UniProtKB-KW"/>
</dbReference>
<dbReference type="RefSeq" id="WP_013253231.1">
    <property type="nucleotide sequence ID" value="NC_014364.1"/>
</dbReference>
<accession>E1RBN7</accession>
<dbReference type="Pfam" id="PF23023">
    <property type="entry name" value="Anti-Pycsar_Apyc1"/>
    <property type="match status" value="1"/>
</dbReference>
<dbReference type="Gene3D" id="3.60.15.10">
    <property type="entry name" value="Ribonuclease Z/Hydroxyacylglutathione hydrolase-like"/>
    <property type="match status" value="1"/>
</dbReference>
<dbReference type="AlphaFoldDB" id="E1RBN7"/>
<dbReference type="EMBL" id="CP002116">
    <property type="protein sequence ID" value="ADK79767.1"/>
    <property type="molecule type" value="Genomic_DNA"/>
</dbReference>
<dbReference type="InterPro" id="IPR036866">
    <property type="entry name" value="RibonucZ/Hydroxyglut_hydro"/>
</dbReference>
<dbReference type="STRING" id="573413.Spirs_0624"/>
<sequence length="229" mass="26038">MKLKFFGYGSGYNPKWGNTNAYFLDHDTFYLLDCGFTTFSRIIDLQPFLEAKKLIIIITHLHADHIGSLPMLISYAYNKLRMKPLLIFPRHTVRSLLTLTGIPSDEYDLVPSLTEPNPIQAFPQKVVHSPHIDSYGYIIHAGEETMYFSGDAATIPDTVIEKFFSGTVGTIYQDVTEAYGDNPSHGTLERLNAIFPRAVRNRIVCMHLESDFIDLIKRHGYRFAETEGV</sequence>
<feature type="domain" description="Metallo-beta-lactamase" evidence="1">
    <location>
        <begin position="18"/>
        <end position="207"/>
    </location>
</feature>
<name>E1RBN7_SEDSS</name>
<keyword evidence="2" id="KW-0378">Hydrolase</keyword>
<proteinExistence type="predicted"/>
<dbReference type="eggNOG" id="COG1234">
    <property type="taxonomic scope" value="Bacteria"/>
</dbReference>
<dbReference type="KEGG" id="ssm:Spirs_0624"/>
<dbReference type="SUPFAM" id="SSF56281">
    <property type="entry name" value="Metallo-hydrolase/oxidoreductase"/>
    <property type="match status" value="1"/>
</dbReference>
<evidence type="ECO:0000313" key="3">
    <source>
        <dbReference type="Proteomes" id="UP000002318"/>
    </source>
</evidence>
<dbReference type="SMART" id="SM00849">
    <property type="entry name" value="Lactamase_B"/>
    <property type="match status" value="1"/>
</dbReference>
<gene>
    <name evidence="2" type="ordered locus">Spirs_0624</name>
</gene>
<evidence type="ECO:0000259" key="1">
    <source>
        <dbReference type="SMART" id="SM00849"/>
    </source>
</evidence>
<keyword evidence="3" id="KW-1185">Reference proteome</keyword>
<dbReference type="HOGENOM" id="CLU_102479_0_0_12"/>
<dbReference type="OrthoDB" id="9803916at2"/>